<organism evidence="1 2">
    <name type="scientific">Ophiobolus disseminans</name>
    <dbReference type="NCBI Taxonomy" id="1469910"/>
    <lineage>
        <taxon>Eukaryota</taxon>
        <taxon>Fungi</taxon>
        <taxon>Dikarya</taxon>
        <taxon>Ascomycota</taxon>
        <taxon>Pezizomycotina</taxon>
        <taxon>Dothideomycetes</taxon>
        <taxon>Pleosporomycetidae</taxon>
        <taxon>Pleosporales</taxon>
        <taxon>Pleosporineae</taxon>
        <taxon>Phaeosphaeriaceae</taxon>
        <taxon>Ophiobolus</taxon>
    </lineage>
</organism>
<name>A0A6A7A563_9PLEO</name>
<sequence>MEAKMLFTHRIQWERYVRCNYCWAPQAICNKWQETSTPGAYKTRGIHVPCQYDRVLQRATAALLAFQQGACEAWLEQQMQRAALVQGSYEERLRKWLGWKVKMGQRDASQACVLLYAWEEGQV</sequence>
<evidence type="ECO:0000313" key="1">
    <source>
        <dbReference type="EMBL" id="KAF2828296.1"/>
    </source>
</evidence>
<accession>A0A6A7A563</accession>
<evidence type="ECO:0000313" key="2">
    <source>
        <dbReference type="Proteomes" id="UP000799424"/>
    </source>
</evidence>
<dbReference type="EMBL" id="MU006223">
    <property type="protein sequence ID" value="KAF2828296.1"/>
    <property type="molecule type" value="Genomic_DNA"/>
</dbReference>
<keyword evidence="2" id="KW-1185">Reference proteome</keyword>
<dbReference type="OrthoDB" id="3777190at2759"/>
<protein>
    <submittedName>
        <fullName evidence="1">Uncharacterized protein</fullName>
    </submittedName>
</protein>
<proteinExistence type="predicted"/>
<reference evidence="1" key="1">
    <citation type="journal article" date="2020" name="Stud. Mycol.">
        <title>101 Dothideomycetes genomes: a test case for predicting lifestyles and emergence of pathogens.</title>
        <authorList>
            <person name="Haridas S."/>
            <person name="Albert R."/>
            <person name="Binder M."/>
            <person name="Bloem J."/>
            <person name="Labutti K."/>
            <person name="Salamov A."/>
            <person name="Andreopoulos B."/>
            <person name="Baker S."/>
            <person name="Barry K."/>
            <person name="Bills G."/>
            <person name="Bluhm B."/>
            <person name="Cannon C."/>
            <person name="Castanera R."/>
            <person name="Culley D."/>
            <person name="Daum C."/>
            <person name="Ezra D."/>
            <person name="Gonzalez J."/>
            <person name="Henrissat B."/>
            <person name="Kuo A."/>
            <person name="Liang C."/>
            <person name="Lipzen A."/>
            <person name="Lutzoni F."/>
            <person name="Magnuson J."/>
            <person name="Mondo S."/>
            <person name="Nolan M."/>
            <person name="Ohm R."/>
            <person name="Pangilinan J."/>
            <person name="Park H.-J."/>
            <person name="Ramirez L."/>
            <person name="Alfaro M."/>
            <person name="Sun H."/>
            <person name="Tritt A."/>
            <person name="Yoshinaga Y."/>
            <person name="Zwiers L.-H."/>
            <person name="Turgeon B."/>
            <person name="Goodwin S."/>
            <person name="Spatafora J."/>
            <person name="Crous P."/>
            <person name="Grigoriev I."/>
        </authorList>
    </citation>
    <scope>NUCLEOTIDE SEQUENCE</scope>
    <source>
        <strain evidence="1">CBS 113818</strain>
    </source>
</reference>
<dbReference type="AlphaFoldDB" id="A0A6A7A563"/>
<gene>
    <name evidence="1" type="ORF">CC86DRAFT_289333</name>
</gene>
<dbReference type="Proteomes" id="UP000799424">
    <property type="component" value="Unassembled WGS sequence"/>
</dbReference>